<dbReference type="PANTHER" id="PTHR13812">
    <property type="entry name" value="KETIMINE REDUCTASE MU-CRYSTALLIN"/>
    <property type="match status" value="1"/>
</dbReference>
<sequence>MLILTAEDIKKVFTMRDAIEADKEAFRLYSTKEAEVPLRTNINIPKYKGTSLFMPAYVEELDTAGIKIVSVFPENVKLGKPAVPAQMILLDGKTGEVSAIMDGTYLTQLRTGASAGAATDILAKEDSKIGALIGTGGQALCQLEALLAARNLEIVKVYSRNFQNVKAFVEEAKEKLSHYGAEIIGVTSSDQAIEDADVITVVTTATSPVFDGKKVKKGAHINGVGSYMKHMQEIDEYIISKADKIYLDSKDAVLSEAGDFIIPLEKGVIKEDIVTGELGQVISKTIEGRKSENEITLFKSVGIAVQDVVTAYKIYEKALKNKVGKEIEI</sequence>
<dbReference type="Gene3D" id="3.30.1780.10">
    <property type="entry name" value="ornithine cyclodeaminase, domain 1"/>
    <property type="match status" value="1"/>
</dbReference>
<dbReference type="HOGENOM" id="CLU_042088_1_0_9"/>
<dbReference type="FunFam" id="3.40.50.720:FF:000311">
    <property type="entry name" value="Ornithine cyclodeaminase"/>
    <property type="match status" value="1"/>
</dbReference>
<evidence type="ECO:0000256" key="7">
    <source>
        <dbReference type="ARBA" id="ARBA00070669"/>
    </source>
</evidence>
<evidence type="ECO:0000256" key="2">
    <source>
        <dbReference type="ARBA" id="ARBA00023002"/>
    </source>
</evidence>
<dbReference type="PATRIC" id="fig|1379739.3.peg.2918"/>
<dbReference type="Pfam" id="PF02423">
    <property type="entry name" value="OCD_Mu_crystall"/>
    <property type="match status" value="1"/>
</dbReference>
<evidence type="ECO:0000256" key="6">
    <source>
        <dbReference type="ARBA" id="ARBA00067080"/>
    </source>
</evidence>
<comment type="catalytic activity">
    <reaction evidence="5">
        <text>L-proline + NADP(+) = 1-pyrroline-2-carboxylate + NADPH + H(+)</text>
        <dbReference type="Rhea" id="RHEA:20317"/>
        <dbReference type="ChEBI" id="CHEBI:15378"/>
        <dbReference type="ChEBI" id="CHEBI:39785"/>
        <dbReference type="ChEBI" id="CHEBI:57783"/>
        <dbReference type="ChEBI" id="CHEBI:58349"/>
        <dbReference type="ChEBI" id="CHEBI:60039"/>
        <dbReference type="EC" id="1.5.1.49"/>
    </reaction>
</comment>
<dbReference type="GO" id="GO:0005737">
    <property type="term" value="C:cytoplasm"/>
    <property type="evidence" value="ECO:0007669"/>
    <property type="project" value="TreeGrafter"/>
</dbReference>
<dbReference type="PIRSF" id="PIRSF001439">
    <property type="entry name" value="CryM"/>
    <property type="match status" value="1"/>
</dbReference>
<evidence type="ECO:0000313" key="9">
    <source>
        <dbReference type="EMBL" id="KIS24387.1"/>
    </source>
</evidence>
<gene>
    <name evidence="9" type="ORF">N495_12670</name>
</gene>
<keyword evidence="2" id="KW-0560">Oxidoreductase</keyword>
<evidence type="ECO:0000256" key="8">
    <source>
        <dbReference type="ARBA" id="ARBA00078572"/>
    </source>
</evidence>
<dbReference type="AlphaFoldDB" id="A0A0D1BX04"/>
<dbReference type="InterPro" id="IPR023401">
    <property type="entry name" value="ODC_N"/>
</dbReference>
<protein>
    <recommendedName>
        <fullName evidence="7">Delta(1)-pyrroline-2-carboxylate reductase</fullName>
        <ecNumber evidence="6">1.5.1.49</ecNumber>
    </recommendedName>
    <alternativeName>
        <fullName evidence="8">Proline ketimine reductase</fullName>
    </alternativeName>
</protein>
<dbReference type="NCBIfam" id="NF006379">
    <property type="entry name" value="PRK08618.1"/>
    <property type="match status" value="1"/>
</dbReference>
<dbReference type="FunFam" id="3.30.1780.10:FF:000002">
    <property type="entry name" value="Ornithine cyclodeaminase"/>
    <property type="match status" value="1"/>
</dbReference>
<evidence type="ECO:0000256" key="1">
    <source>
        <dbReference type="ARBA" id="ARBA00008903"/>
    </source>
</evidence>
<proteinExistence type="inferred from homology"/>
<dbReference type="InterPro" id="IPR003462">
    <property type="entry name" value="ODC_Mu_crystall"/>
</dbReference>
<evidence type="ECO:0000313" key="10">
    <source>
        <dbReference type="Proteomes" id="UP000032250"/>
    </source>
</evidence>
<dbReference type="SUPFAM" id="SSF51735">
    <property type="entry name" value="NAD(P)-binding Rossmann-fold domains"/>
    <property type="match status" value="1"/>
</dbReference>
<keyword evidence="3" id="KW-0520">NAD</keyword>
<dbReference type="PANTHER" id="PTHR13812:SF19">
    <property type="entry name" value="KETIMINE REDUCTASE MU-CRYSTALLIN"/>
    <property type="match status" value="1"/>
</dbReference>
<comment type="caution">
    <text evidence="9">The sequence shown here is derived from an EMBL/GenBank/DDBJ whole genome shotgun (WGS) entry which is preliminary data.</text>
</comment>
<dbReference type="Gene3D" id="3.40.50.720">
    <property type="entry name" value="NAD(P)-binding Rossmann-like Domain"/>
    <property type="match status" value="1"/>
</dbReference>
<reference evidence="9 10" key="1">
    <citation type="submission" date="2014-06" db="EMBL/GenBank/DDBJ databases">
        <title>Genome characterization of distinct group I Clostridium botulinum lineages.</title>
        <authorList>
            <person name="Giordani F."/>
            <person name="Anselmo A."/>
            <person name="Fillo S."/>
            <person name="Palozzi A.M."/>
            <person name="Fortunato A."/>
            <person name="Gentile B."/>
            <person name="Ciammaruconi A."/>
            <person name="Anniballi F."/>
            <person name="De Medici D."/>
            <person name="Lista F."/>
        </authorList>
    </citation>
    <scope>NUCLEOTIDE SEQUENCE [LARGE SCALE GENOMIC DNA]</scope>
    <source>
        <strain evidence="9 10">B2 450</strain>
    </source>
</reference>
<dbReference type="GO" id="GO:0019752">
    <property type="term" value="P:carboxylic acid metabolic process"/>
    <property type="evidence" value="ECO:0007669"/>
    <property type="project" value="UniProtKB-ARBA"/>
</dbReference>
<dbReference type="Proteomes" id="UP000032250">
    <property type="component" value="Unassembled WGS sequence"/>
</dbReference>
<accession>A0A0D1BX04</accession>
<name>A0A0D1BX04_CLOBO</name>
<comment type="catalytic activity">
    <reaction evidence="4">
        <text>L-proline + NAD(+) = 1-pyrroline-2-carboxylate + NADH + H(+)</text>
        <dbReference type="Rhea" id="RHEA:20321"/>
        <dbReference type="ChEBI" id="CHEBI:15378"/>
        <dbReference type="ChEBI" id="CHEBI:39785"/>
        <dbReference type="ChEBI" id="CHEBI:57540"/>
        <dbReference type="ChEBI" id="CHEBI:57945"/>
        <dbReference type="ChEBI" id="CHEBI:60039"/>
        <dbReference type="EC" id="1.5.1.49"/>
    </reaction>
</comment>
<comment type="similarity">
    <text evidence="1">Belongs to the ornithine cyclodeaminase/mu-crystallin family.</text>
</comment>
<dbReference type="InterPro" id="IPR036291">
    <property type="entry name" value="NAD(P)-bd_dom_sf"/>
</dbReference>
<evidence type="ECO:0000256" key="3">
    <source>
        <dbReference type="ARBA" id="ARBA00023027"/>
    </source>
</evidence>
<dbReference type="OrthoDB" id="9792005at2"/>
<evidence type="ECO:0000256" key="4">
    <source>
        <dbReference type="ARBA" id="ARBA00050354"/>
    </source>
</evidence>
<dbReference type="EMBL" id="JXSU01000007">
    <property type="protein sequence ID" value="KIS24387.1"/>
    <property type="molecule type" value="Genomic_DNA"/>
</dbReference>
<dbReference type="GO" id="GO:0016491">
    <property type="term" value="F:oxidoreductase activity"/>
    <property type="evidence" value="ECO:0007669"/>
    <property type="project" value="UniProtKB-KW"/>
</dbReference>
<organism evidence="9 10">
    <name type="scientific">Clostridium botulinum B2 450</name>
    <dbReference type="NCBI Taxonomy" id="1379739"/>
    <lineage>
        <taxon>Bacteria</taxon>
        <taxon>Bacillati</taxon>
        <taxon>Bacillota</taxon>
        <taxon>Clostridia</taxon>
        <taxon>Eubacteriales</taxon>
        <taxon>Clostridiaceae</taxon>
        <taxon>Clostridium</taxon>
    </lineage>
</organism>
<dbReference type="EC" id="1.5.1.49" evidence="6"/>
<evidence type="ECO:0000256" key="5">
    <source>
        <dbReference type="ARBA" id="ARBA00052703"/>
    </source>
</evidence>
<dbReference type="RefSeq" id="WP_003484619.1">
    <property type="nucleotide sequence ID" value="NZ_JXSU01000007.1"/>
</dbReference>